<dbReference type="PANTHER" id="PTHR34605">
    <property type="entry name" value="PHAGE_INTEGRASE DOMAIN-CONTAINING PROTEIN"/>
    <property type="match status" value="1"/>
</dbReference>
<dbReference type="GO" id="GO:0003677">
    <property type="term" value="F:DNA binding"/>
    <property type="evidence" value="ECO:0007669"/>
    <property type="project" value="InterPro"/>
</dbReference>
<dbReference type="Pfam" id="PF00589">
    <property type="entry name" value="Phage_integrase"/>
    <property type="match status" value="1"/>
</dbReference>
<dbReference type="GO" id="GO:0006310">
    <property type="term" value="P:DNA recombination"/>
    <property type="evidence" value="ECO:0007669"/>
    <property type="project" value="UniProtKB-KW"/>
</dbReference>
<evidence type="ECO:0000313" key="5">
    <source>
        <dbReference type="Proteomes" id="UP000574390"/>
    </source>
</evidence>
<dbReference type="InterPro" id="IPR011010">
    <property type="entry name" value="DNA_brk_join_enz"/>
</dbReference>
<sequence length="396" mass="43537">MPQQLGIPSDPKRGSISAVRRLLRPDNEEGRRRARLELRASMFATSTRRSNDSRVKLWTEICEAHGLAPFPVSCESLETVGGILRLSNYRSAPNSLAAACSHNSVLGYALTEVEKACLVRVKRALLRGLGAPRRARPVNPSELRAVYQNARGPQEQRRAYSYILGSWFLLRGAELCNLKLEDISVDRDGRRVELCVSSSKTDIQAVGITREHGCTCTAGTGELGRDLCPARAAGMLLRMREIEGATAGDYLVVDAVGQPIRKAVLREWIRRDMEMAGIHRPTAFSMHSLRRGGCQMLARAGFDHSQIRASGRWSKNSSCVDLYIEEALLVLSPSFAGAVLQAEERLLEVRGGRYRMGPSSHPTGGGATDLEAHPRFESERGIQTATAERTSDEAAR</sequence>
<dbReference type="Gene3D" id="1.10.443.10">
    <property type="entry name" value="Intergrase catalytic core"/>
    <property type="match status" value="1"/>
</dbReference>
<feature type="domain" description="Tyr recombinase" evidence="3">
    <location>
        <begin position="169"/>
        <end position="325"/>
    </location>
</feature>
<dbReference type="AlphaFoldDB" id="A0A7J6U7X9"/>
<dbReference type="GO" id="GO:0015074">
    <property type="term" value="P:DNA integration"/>
    <property type="evidence" value="ECO:0007669"/>
    <property type="project" value="InterPro"/>
</dbReference>
<protein>
    <recommendedName>
        <fullName evidence="3">Tyr recombinase domain-containing protein</fullName>
    </recommendedName>
</protein>
<organism evidence="4 5">
    <name type="scientific">Perkinsus olseni</name>
    <name type="common">Perkinsus atlanticus</name>
    <dbReference type="NCBI Taxonomy" id="32597"/>
    <lineage>
        <taxon>Eukaryota</taxon>
        <taxon>Sar</taxon>
        <taxon>Alveolata</taxon>
        <taxon>Perkinsozoa</taxon>
        <taxon>Perkinsea</taxon>
        <taxon>Perkinsida</taxon>
        <taxon>Perkinsidae</taxon>
        <taxon>Perkinsus</taxon>
    </lineage>
</organism>
<accession>A0A7J6U7X9</accession>
<feature type="non-terminal residue" evidence="4">
    <location>
        <position position="396"/>
    </location>
</feature>
<dbReference type="EMBL" id="JABANM010002062">
    <property type="protein sequence ID" value="KAF4753212.1"/>
    <property type="molecule type" value="Genomic_DNA"/>
</dbReference>
<comment type="caution">
    <text evidence="4">The sequence shown here is derived from an EMBL/GenBank/DDBJ whole genome shotgun (WGS) entry which is preliminary data.</text>
</comment>
<dbReference type="SUPFAM" id="SSF56349">
    <property type="entry name" value="DNA breaking-rejoining enzymes"/>
    <property type="match status" value="1"/>
</dbReference>
<proteinExistence type="predicted"/>
<dbReference type="PANTHER" id="PTHR34605:SF3">
    <property type="entry name" value="P CELL-TYPE AGGLUTINATION PROTEIN MAP4-LIKE-RELATED"/>
    <property type="match status" value="1"/>
</dbReference>
<dbReference type="InterPro" id="IPR052925">
    <property type="entry name" value="Phage_Integrase-like_Recomb"/>
</dbReference>
<gene>
    <name evidence="4" type="ORF">FOZ62_017725</name>
</gene>
<keyword evidence="1" id="KW-0233">DNA recombination</keyword>
<reference evidence="4 5" key="1">
    <citation type="submission" date="2020-04" db="EMBL/GenBank/DDBJ databases">
        <title>Perkinsus olseni comparative genomics.</title>
        <authorList>
            <person name="Bogema D.R."/>
        </authorList>
    </citation>
    <scope>NUCLEOTIDE SEQUENCE [LARGE SCALE GENOMIC DNA]</scope>
    <source>
        <strain evidence="4">ATCC PRA-205</strain>
    </source>
</reference>
<evidence type="ECO:0000256" key="1">
    <source>
        <dbReference type="ARBA" id="ARBA00023172"/>
    </source>
</evidence>
<name>A0A7J6U7X9_PEROL</name>
<feature type="region of interest" description="Disordered" evidence="2">
    <location>
        <begin position="353"/>
        <end position="396"/>
    </location>
</feature>
<evidence type="ECO:0000256" key="2">
    <source>
        <dbReference type="SAM" id="MobiDB-lite"/>
    </source>
</evidence>
<dbReference type="InterPro" id="IPR002104">
    <property type="entry name" value="Integrase_catalytic"/>
</dbReference>
<evidence type="ECO:0000313" key="4">
    <source>
        <dbReference type="EMBL" id="KAF4753212.1"/>
    </source>
</evidence>
<evidence type="ECO:0000259" key="3">
    <source>
        <dbReference type="Pfam" id="PF00589"/>
    </source>
</evidence>
<dbReference type="Proteomes" id="UP000574390">
    <property type="component" value="Unassembled WGS sequence"/>
</dbReference>
<feature type="compositionally biased region" description="Basic and acidic residues" evidence="2">
    <location>
        <begin position="370"/>
        <end position="380"/>
    </location>
</feature>
<dbReference type="InterPro" id="IPR013762">
    <property type="entry name" value="Integrase-like_cat_sf"/>
</dbReference>